<gene>
    <name evidence="2" type="primary">LOC120281092</name>
</gene>
<evidence type="ECO:0000313" key="2">
    <source>
        <dbReference type="RefSeq" id="XP_039143955.1"/>
    </source>
</evidence>
<dbReference type="GeneID" id="120281092"/>
<dbReference type="AlphaFoldDB" id="A0AB40CV08"/>
<reference evidence="2" key="1">
    <citation type="submission" date="2025-08" db="UniProtKB">
        <authorList>
            <consortium name="RefSeq"/>
        </authorList>
    </citation>
    <scope>IDENTIFICATION</scope>
</reference>
<dbReference type="PANTHER" id="PTHR33710:SF71">
    <property type="entry name" value="ENDONUCLEASE_EXONUCLEASE_PHOSPHATASE DOMAIN-CONTAINING PROTEIN"/>
    <property type="match status" value="1"/>
</dbReference>
<proteinExistence type="predicted"/>
<accession>A0AB40CV08</accession>
<protein>
    <submittedName>
        <fullName evidence="2">Uncharacterized protein LOC120281092</fullName>
    </submittedName>
</protein>
<organism evidence="1 2">
    <name type="scientific">Dioscorea cayennensis subsp. rotundata</name>
    <name type="common">White Guinea yam</name>
    <name type="synonym">Dioscorea rotundata</name>
    <dbReference type="NCBI Taxonomy" id="55577"/>
    <lineage>
        <taxon>Eukaryota</taxon>
        <taxon>Viridiplantae</taxon>
        <taxon>Streptophyta</taxon>
        <taxon>Embryophyta</taxon>
        <taxon>Tracheophyta</taxon>
        <taxon>Spermatophyta</taxon>
        <taxon>Magnoliopsida</taxon>
        <taxon>Liliopsida</taxon>
        <taxon>Dioscoreales</taxon>
        <taxon>Dioscoreaceae</taxon>
        <taxon>Dioscorea</taxon>
    </lineage>
</organism>
<evidence type="ECO:0000313" key="1">
    <source>
        <dbReference type="Proteomes" id="UP001515500"/>
    </source>
</evidence>
<sequence length="301" mass="35630">MGRRFTWSNGQVNRTWVKLDRFIVNRYWVEHFTCLFQNCLPRLGSDHVPIRLEVGMYCFNPRLFRFQLAWTSVEGFASLISSWWVSCAPQGCGAFVQAKKLQWLRDKLRLWSKECFGSIKLRKLALLHELELLDIAKESRLLNPEESQIELGLRENLGEIRKQEELYWKQRSRSRWLQEGDENTKYFHAITNGRKNSNYIPSIKIGEDFITDIRGIGKVFENHFRALFGQKSPFRFKVDLQKLLRGKNRVDLSPFERSFTIEEVKKAVFELGSDKAPDPDGFPMLFFKTHWEIVKVEVWKM</sequence>
<dbReference type="RefSeq" id="XP_039143955.1">
    <property type="nucleotide sequence ID" value="XM_039288021.1"/>
</dbReference>
<keyword evidence="1" id="KW-1185">Reference proteome</keyword>
<dbReference type="Proteomes" id="UP001515500">
    <property type="component" value="Chromosome 17"/>
</dbReference>
<dbReference type="PANTHER" id="PTHR33710">
    <property type="entry name" value="BNAC02G09200D PROTEIN"/>
    <property type="match status" value="1"/>
</dbReference>
<dbReference type="SUPFAM" id="SSF56219">
    <property type="entry name" value="DNase I-like"/>
    <property type="match status" value="1"/>
</dbReference>
<name>A0AB40CV08_DIOCR</name>
<dbReference type="InterPro" id="IPR036691">
    <property type="entry name" value="Endo/exonu/phosph_ase_sf"/>
</dbReference>